<dbReference type="SUPFAM" id="SSF56024">
    <property type="entry name" value="Phospholipase D/nuclease"/>
    <property type="match status" value="1"/>
</dbReference>
<evidence type="ECO:0000313" key="2">
    <source>
        <dbReference type="EMBL" id="MDT0634889.1"/>
    </source>
</evidence>
<comment type="caution">
    <text evidence="2">The sequence shown here is derived from an EMBL/GenBank/DDBJ whole genome shotgun (WGS) entry which is preliminary data.</text>
</comment>
<dbReference type="PROSITE" id="PS50035">
    <property type="entry name" value="PLD"/>
    <property type="match status" value="1"/>
</dbReference>
<dbReference type="RefSeq" id="WP_311652711.1">
    <property type="nucleotide sequence ID" value="NZ_JAVRIB010000007.1"/>
</dbReference>
<gene>
    <name evidence="2" type="ORF">RM532_07940</name>
</gene>
<proteinExistence type="predicted"/>
<protein>
    <recommendedName>
        <fullName evidence="1">PLD phosphodiesterase domain-containing protein</fullName>
    </recommendedName>
</protein>
<name>A0ABU3C005_9GAMM</name>
<dbReference type="Proteomes" id="UP001251857">
    <property type="component" value="Unassembled WGS sequence"/>
</dbReference>
<organism evidence="2 3">
    <name type="scientific">Spectribacter hydrogenoxidans</name>
    <dbReference type="NCBI Taxonomy" id="3075608"/>
    <lineage>
        <taxon>Bacteria</taxon>
        <taxon>Pseudomonadati</taxon>
        <taxon>Pseudomonadota</taxon>
        <taxon>Gammaproteobacteria</taxon>
        <taxon>Salinisphaerales</taxon>
        <taxon>Salinisphaeraceae</taxon>
        <taxon>Spectribacter</taxon>
    </lineage>
</organism>
<dbReference type="InterPro" id="IPR059166">
    <property type="entry name" value="PLD-like_cat"/>
</dbReference>
<keyword evidence="3" id="KW-1185">Reference proteome</keyword>
<dbReference type="InterPro" id="IPR001736">
    <property type="entry name" value="PLipase_D/transphosphatidylase"/>
</dbReference>
<dbReference type="CDD" id="cd09176">
    <property type="entry name" value="PLDc_unchar6"/>
    <property type="match status" value="1"/>
</dbReference>
<sequence length="608" mass="67857">MLEPNTRKLLLDCLQPPDEFVLDRAIGTTYSLDLYALLSVPVAFVFREAVTDDGQIDPLATLEALRRHAANIHVFCQAGAIHVPRGQERLFAYLEESVIPVSPPSESGVFHPKTWLLRFAGPDDAIAYRFVCLSRNLTFDRSWDTVLALDGQLQGTRVRDPDPQPLRDFLAALPGLARRPVREETRSAIRRVADELSYVSFDLPQDVDAIRFCPLGVPGAAPPSFSPSHRPLLIASPFLSEEWLKQHAQGRSATYLISREDQLLGLPAPLLDQFKERYTLVQEATPEEDMEAQGEDEDLLDGLHAKLFVMDDGWDAHVWTGSANATNAAFHHNVEMLVELIGKKSKLGIDTLLAENDNETSFRHLLDIWRSPETEPDKSDPVIQRLEEHLYVAQRALARAELGISLTESDTDDHYAWTLNGKWPRLGDAVSGVVRPIGLEPEQARPISREAVRFDAITLEGISAFVAVELTASEADQARKARFVLRLPIKGLPEDRANRLLRRMLQDRSQFMRLLVLLLADDGLDALMSASTGDSHADVGQWLAGDTDTPVLETLLKALDRSPERLDQIKRLLDDLSDSGNIDLLLPDGFLAIWEAVWANRKHATTDV</sequence>
<evidence type="ECO:0000313" key="3">
    <source>
        <dbReference type="Proteomes" id="UP001251857"/>
    </source>
</evidence>
<reference evidence="2 3" key="1">
    <citation type="submission" date="2023-09" db="EMBL/GenBank/DDBJ databases">
        <authorList>
            <person name="Rey-Velasco X."/>
        </authorList>
    </citation>
    <scope>NUCLEOTIDE SEQUENCE [LARGE SCALE GENOMIC DNA]</scope>
    <source>
        <strain evidence="2 3">W335</strain>
    </source>
</reference>
<dbReference type="Gene3D" id="3.30.870.10">
    <property type="entry name" value="Endonuclease Chain A"/>
    <property type="match status" value="1"/>
</dbReference>
<dbReference type="EMBL" id="JAVRIB010000007">
    <property type="protein sequence ID" value="MDT0634889.1"/>
    <property type="molecule type" value="Genomic_DNA"/>
</dbReference>
<evidence type="ECO:0000259" key="1">
    <source>
        <dbReference type="PROSITE" id="PS50035"/>
    </source>
</evidence>
<feature type="domain" description="PLD phosphodiesterase" evidence="1">
    <location>
        <begin position="299"/>
        <end position="329"/>
    </location>
</feature>
<accession>A0ABU3C005</accession>